<evidence type="ECO:0000313" key="2">
    <source>
        <dbReference type="Proteomes" id="UP000607653"/>
    </source>
</evidence>
<reference evidence="1 2" key="1">
    <citation type="journal article" date="2020" name="Mol. Biol. Evol.">
        <title>Distinct Expression and Methylation Patterns for Genes with Different Fates following a Single Whole-Genome Duplication in Flowering Plants.</title>
        <authorList>
            <person name="Shi T."/>
            <person name="Rahmani R.S."/>
            <person name="Gugger P.F."/>
            <person name="Wang M."/>
            <person name="Li H."/>
            <person name="Zhang Y."/>
            <person name="Li Z."/>
            <person name="Wang Q."/>
            <person name="Van de Peer Y."/>
            <person name="Marchal K."/>
            <person name="Chen J."/>
        </authorList>
    </citation>
    <scope>NUCLEOTIDE SEQUENCE [LARGE SCALE GENOMIC DNA]</scope>
    <source>
        <tissue evidence="1">Leaf</tissue>
    </source>
</reference>
<sequence length="32" mass="3648">MLVFSSFFFPKCSDEKKKRTKGHKTGVQDLAS</sequence>
<accession>A0A822Y1H9</accession>
<dbReference type="Proteomes" id="UP000607653">
    <property type="component" value="Unassembled WGS sequence"/>
</dbReference>
<evidence type="ECO:0000313" key="1">
    <source>
        <dbReference type="EMBL" id="DAD23508.1"/>
    </source>
</evidence>
<keyword evidence="2" id="KW-1185">Reference proteome</keyword>
<gene>
    <name evidence="1" type="ORF">HUJ06_024971</name>
</gene>
<proteinExistence type="predicted"/>
<comment type="caution">
    <text evidence="1">The sequence shown here is derived from an EMBL/GenBank/DDBJ whole genome shotgun (WGS) entry which is preliminary data.</text>
</comment>
<name>A0A822Y1H9_NELNU</name>
<dbReference type="EMBL" id="DUZY01000001">
    <property type="protein sequence ID" value="DAD23508.1"/>
    <property type="molecule type" value="Genomic_DNA"/>
</dbReference>
<protein>
    <submittedName>
        <fullName evidence="1">Uncharacterized protein</fullName>
    </submittedName>
</protein>
<organism evidence="1 2">
    <name type="scientific">Nelumbo nucifera</name>
    <name type="common">Sacred lotus</name>
    <dbReference type="NCBI Taxonomy" id="4432"/>
    <lineage>
        <taxon>Eukaryota</taxon>
        <taxon>Viridiplantae</taxon>
        <taxon>Streptophyta</taxon>
        <taxon>Embryophyta</taxon>
        <taxon>Tracheophyta</taxon>
        <taxon>Spermatophyta</taxon>
        <taxon>Magnoliopsida</taxon>
        <taxon>Proteales</taxon>
        <taxon>Nelumbonaceae</taxon>
        <taxon>Nelumbo</taxon>
    </lineage>
</organism>
<dbReference type="AlphaFoldDB" id="A0A822Y1H9"/>